<dbReference type="OrthoDB" id="116799at2"/>
<evidence type="ECO:0000313" key="1">
    <source>
        <dbReference type="EMBL" id="RKQ95710.1"/>
    </source>
</evidence>
<sequence>MSFHPDEFDRLHAAQADPWGQEQHWYEQRKRQLTLAMLGRRRYARAFEPGCSVGVLSRALTERCDSLLCSDASTAALATARTRLAELAGVTLRQQQLPDEWPAGHFDLIVFSELGYYLTREALIRLIPAIRHALTAEGELLACHWRHPIAGGELDGDEVHDLLEEHLGLPRLAEHREPDLIMTLWSRDERSPAQREGLA</sequence>
<keyword evidence="2" id="KW-1185">Reference proteome</keyword>
<evidence type="ECO:0000313" key="2">
    <source>
        <dbReference type="Proteomes" id="UP000281975"/>
    </source>
</evidence>
<name>A0A420WSG7_9GAMM</name>
<dbReference type="InterPro" id="IPR008715">
    <property type="entry name" value="SAM-MeTfrase_NodS-like"/>
</dbReference>
<dbReference type="EMBL" id="RBIN01000012">
    <property type="protein sequence ID" value="RKQ95710.1"/>
    <property type="molecule type" value="Genomic_DNA"/>
</dbReference>
<dbReference type="GO" id="GO:0009312">
    <property type="term" value="P:oligosaccharide biosynthetic process"/>
    <property type="evidence" value="ECO:0007669"/>
    <property type="project" value="InterPro"/>
</dbReference>
<gene>
    <name evidence="1" type="ORF">C7446_3224</name>
</gene>
<dbReference type="InterPro" id="IPR029063">
    <property type="entry name" value="SAM-dependent_MTases_sf"/>
</dbReference>
<dbReference type="Proteomes" id="UP000281975">
    <property type="component" value="Unassembled WGS sequence"/>
</dbReference>
<organism evidence="1 2">
    <name type="scientific">Kushneria sinocarnis</name>
    <dbReference type="NCBI Taxonomy" id="595502"/>
    <lineage>
        <taxon>Bacteria</taxon>
        <taxon>Pseudomonadati</taxon>
        <taxon>Pseudomonadota</taxon>
        <taxon>Gammaproteobacteria</taxon>
        <taxon>Oceanospirillales</taxon>
        <taxon>Halomonadaceae</taxon>
        <taxon>Kushneria</taxon>
    </lineage>
</organism>
<accession>A0A420WSG7</accession>
<reference evidence="1 2" key="1">
    <citation type="submission" date="2018-10" db="EMBL/GenBank/DDBJ databases">
        <title>Genomic Encyclopedia of Type Strains, Phase IV (KMG-IV): sequencing the most valuable type-strain genomes for metagenomic binning, comparative biology and taxonomic classification.</title>
        <authorList>
            <person name="Goeker M."/>
        </authorList>
    </citation>
    <scope>NUCLEOTIDE SEQUENCE [LARGE SCALE GENOMIC DNA]</scope>
    <source>
        <strain evidence="1 2">DSM 23229</strain>
    </source>
</reference>
<dbReference type="AlphaFoldDB" id="A0A420WSG7"/>
<dbReference type="SUPFAM" id="SSF53335">
    <property type="entry name" value="S-adenosyl-L-methionine-dependent methyltransferases"/>
    <property type="match status" value="1"/>
</dbReference>
<dbReference type="GO" id="GO:0008757">
    <property type="term" value="F:S-adenosylmethionine-dependent methyltransferase activity"/>
    <property type="evidence" value="ECO:0007669"/>
    <property type="project" value="InterPro"/>
</dbReference>
<dbReference type="RefSeq" id="WP_121174100.1">
    <property type="nucleotide sequence ID" value="NZ_RBIN01000012.1"/>
</dbReference>
<protein>
    <submittedName>
        <fullName evidence="1">Nodulation protein S (NodS)</fullName>
    </submittedName>
</protein>
<dbReference type="Gene3D" id="3.40.50.150">
    <property type="entry name" value="Vaccinia Virus protein VP39"/>
    <property type="match status" value="1"/>
</dbReference>
<dbReference type="Pfam" id="PF05401">
    <property type="entry name" value="NodS"/>
    <property type="match status" value="1"/>
</dbReference>
<comment type="caution">
    <text evidence="1">The sequence shown here is derived from an EMBL/GenBank/DDBJ whole genome shotgun (WGS) entry which is preliminary data.</text>
</comment>
<proteinExistence type="predicted"/>